<feature type="coiled-coil region" evidence="1">
    <location>
        <begin position="208"/>
        <end position="235"/>
    </location>
</feature>
<dbReference type="EMBL" id="JADGJW010000611">
    <property type="protein sequence ID" value="KAJ3214555.1"/>
    <property type="molecule type" value="Genomic_DNA"/>
</dbReference>
<organism evidence="2 3">
    <name type="scientific">Clydaea vesicula</name>
    <dbReference type="NCBI Taxonomy" id="447962"/>
    <lineage>
        <taxon>Eukaryota</taxon>
        <taxon>Fungi</taxon>
        <taxon>Fungi incertae sedis</taxon>
        <taxon>Chytridiomycota</taxon>
        <taxon>Chytridiomycota incertae sedis</taxon>
        <taxon>Chytridiomycetes</taxon>
        <taxon>Lobulomycetales</taxon>
        <taxon>Lobulomycetaceae</taxon>
        <taxon>Clydaea</taxon>
    </lineage>
</organism>
<keyword evidence="1" id="KW-0175">Coiled coil</keyword>
<evidence type="ECO:0008006" key="4">
    <source>
        <dbReference type="Google" id="ProtNLM"/>
    </source>
</evidence>
<evidence type="ECO:0000313" key="3">
    <source>
        <dbReference type="Proteomes" id="UP001211065"/>
    </source>
</evidence>
<dbReference type="AlphaFoldDB" id="A0AAD5XU25"/>
<sequence length="346" mass="40245">MSENEEDLENYTLFVCNSGLFISQINLNKGYSTFINVEGLTQFLQQKRGSDRVIYADAPGLADAVLRERAGEEITNALQQNGVYRIYFVVILMSRRVMKSDFATVEAVMRETKIPNVNYSIIVNKLRKGEQHKGVARNENFLFQKNLDGSENVIFDESDNSKDYAERIRCLEKLLLEKAVEFEQALHLLQNSEKRSKYSAGKDTSSNLEQNSKKQKEYEIAYEEYQKKLEEREGKGAYPWCIKKRTGRKKSAGGRKKQTFSENNIFSCGNHQIYFVVKKWWESHRIEVIYVLMQDDACCLSQKKYTSFSHTEATDSGYESSREPMVNRKEQTTKKFWNSLQQKLTY</sequence>
<comment type="caution">
    <text evidence="2">The sequence shown here is derived from an EMBL/GenBank/DDBJ whole genome shotgun (WGS) entry which is preliminary data.</text>
</comment>
<accession>A0AAD5XU25</accession>
<gene>
    <name evidence="2" type="ORF">HK099_006823</name>
</gene>
<keyword evidence="3" id="KW-1185">Reference proteome</keyword>
<dbReference type="Proteomes" id="UP001211065">
    <property type="component" value="Unassembled WGS sequence"/>
</dbReference>
<reference evidence="2" key="1">
    <citation type="submission" date="2020-05" db="EMBL/GenBank/DDBJ databases">
        <title>Phylogenomic resolution of chytrid fungi.</title>
        <authorList>
            <person name="Stajich J.E."/>
            <person name="Amses K."/>
            <person name="Simmons R."/>
            <person name="Seto K."/>
            <person name="Myers J."/>
            <person name="Bonds A."/>
            <person name="Quandt C.A."/>
            <person name="Barry K."/>
            <person name="Liu P."/>
            <person name="Grigoriev I."/>
            <person name="Longcore J.E."/>
            <person name="James T.Y."/>
        </authorList>
    </citation>
    <scope>NUCLEOTIDE SEQUENCE</scope>
    <source>
        <strain evidence="2">JEL0476</strain>
    </source>
</reference>
<evidence type="ECO:0000313" key="2">
    <source>
        <dbReference type="EMBL" id="KAJ3214555.1"/>
    </source>
</evidence>
<proteinExistence type="predicted"/>
<protein>
    <recommendedName>
        <fullName evidence="4">AIG1-type G domain-containing protein</fullName>
    </recommendedName>
</protein>
<name>A0AAD5XU25_9FUNG</name>
<evidence type="ECO:0000256" key="1">
    <source>
        <dbReference type="SAM" id="Coils"/>
    </source>
</evidence>